<evidence type="ECO:0000259" key="15">
    <source>
        <dbReference type="PROSITE" id="PS50885"/>
    </source>
</evidence>
<evidence type="ECO:0000313" key="16">
    <source>
        <dbReference type="EMBL" id="PPQ27904.1"/>
    </source>
</evidence>
<keyword evidence="8" id="KW-0067">ATP-binding</keyword>
<dbReference type="InterPro" id="IPR035965">
    <property type="entry name" value="PAS-like_dom_sf"/>
</dbReference>
<dbReference type="PROSITE" id="PS50113">
    <property type="entry name" value="PAC"/>
    <property type="match status" value="4"/>
</dbReference>
<proteinExistence type="predicted"/>
<evidence type="ECO:0000256" key="9">
    <source>
        <dbReference type="ARBA" id="ARBA00059827"/>
    </source>
</evidence>
<feature type="transmembrane region" description="Helical" evidence="11">
    <location>
        <begin position="27"/>
        <end position="50"/>
    </location>
</feature>
<evidence type="ECO:0000256" key="1">
    <source>
        <dbReference type="ARBA" id="ARBA00000085"/>
    </source>
</evidence>
<feature type="domain" description="HAMP" evidence="15">
    <location>
        <begin position="316"/>
        <end position="367"/>
    </location>
</feature>
<keyword evidence="11" id="KW-0472">Membrane</keyword>
<dbReference type="Pfam" id="PF02518">
    <property type="entry name" value="HATPase_c"/>
    <property type="match status" value="1"/>
</dbReference>
<keyword evidence="11" id="KW-1133">Transmembrane helix</keyword>
<dbReference type="PRINTS" id="PR00344">
    <property type="entry name" value="BCTRLSENSOR"/>
</dbReference>
<feature type="transmembrane region" description="Helical" evidence="11">
    <location>
        <begin position="293"/>
        <end position="315"/>
    </location>
</feature>
<feature type="domain" description="PAC" evidence="14">
    <location>
        <begin position="837"/>
        <end position="889"/>
    </location>
</feature>
<dbReference type="SUPFAM" id="SSF55785">
    <property type="entry name" value="PYP-like sensor domain (PAS domain)"/>
    <property type="match status" value="6"/>
</dbReference>
<dbReference type="Gene3D" id="1.10.287.130">
    <property type="match status" value="1"/>
</dbReference>
<evidence type="ECO:0000256" key="11">
    <source>
        <dbReference type="SAM" id="Phobius"/>
    </source>
</evidence>
<dbReference type="InterPro" id="IPR005467">
    <property type="entry name" value="His_kinase_dom"/>
</dbReference>
<sequence length="1406" mass="151937">MGTMPDGIPSVTDTATIARTRPLSWHLLMLCLTLVIPVLVLAGVLASFYVASQHAYLDRTGLDAARGAAYAIDRELTGLVFAAEVLAKSHAARSGDWAELDIRAREFRQEFGADIEFHDRTGRRQVDTARPHGAALPAPVPPPRATATLPADRPQVSDLVSDPATAAATIRIDVPDRAEPETIGLLRLVLAPDLVRGIIQDLPAPPGWTITIADRQGIVVAQSGEQPGAPRQSLAAALTRAAARVREGNADDTGAHMDGDSVIAAFSHSHLSGWTAWATAPEAEITTALRRSAASVAALGVLLALLSSALAVLFARRIAHPVMALARAAERLREGQAIPPPATGIAELAQVGHALAAATAERLAAEAGLRDSEARFRALFGAVPVAVAVFDPGTLGFVAFNDRACDTLGYDRATFAALHVPDIEATQSEDEVRRWAASLDAEGAPQEFTTQYRDRGDRIRDVLARATRVLLNGRALAYVAWLDVTEQHAQTRALQQMMQRQTAILEALPANVALLDAQGVIVTVNAAWRRFAMAGGLEPDSRTCVGADYLAACRPAAAGDPAARAALDGLRDILARRRDHLELTYPCDLPDGTPRWFHMVAGPDTDAGAAGGAVVMHLDITERIRAEHALADSEARQRLFIERVPAAIAVFDAGMRYLSLSRRFLTDYGLPDRDPEAFAGRSHYDVFPDLPEHWRAIHRRVLDDGETLSAEDEEFLRADGRTDWVRWQMTPWRQQDGSIGGAVLFSEVVTARKAAEAALRASEARLRLAIEATGLGTFDTELRTGVTRWNDTSFRIFGLEPSDAPIDVSAWRSRIHADDQRKVEEAFQAALASDGLYQCEHRIARTDGEIRWIRPLGRVLRDDDGTAVRMVGVFSDITLLKRANENQERLLQLIEQSNDFIAIANQNGQVSYLNRGGRRMIGLHETARLGRLNLMDYVAPASLDRFNTEIMPIVSVQGLWEGEIQYVNQRSGAPVDVRCTLFPLRDAAGRLNGYATVTRDITAAKRAAEALDEREARLRSILETVPDGMVLIDEQGVMLSFSATAERMFGWPAAEAVGRNVNVLMPSPDHEAHDEYIAHYLATGERHIIGIGRIVTGRRRDGSTFPLDLSIGELGVDGRRLFTGFMRDLTERQATQARLQELQAEAAHVARLSAAGAMASALAHELNQPLTATTSAVRAARRMLATAGLANTPPALAEAMDLAAEQALRAGHIIQRLREFVSRGGEPADRRLEALPKLIEDASALALIGAREMGLHVTFRIAPGLPLVLADRVQIQQVLVNLIRNAAQAMAERPADSAGPAPRRDVTVSAVPADPGATPGAEPGTVEISVADTGPGLAPEVADRLFEPFVTTRSGGMGVGLSISRSIVEAHGGRLWAEPNPGGGTIFRFTLHTAQFNPPRTKEGRQ</sequence>
<keyword evidence="7" id="KW-0418">Kinase</keyword>
<dbReference type="SUPFAM" id="SSF55874">
    <property type="entry name" value="ATPase domain of HSP90 chaperone/DNA topoisomerase II/histidine kinase"/>
    <property type="match status" value="1"/>
</dbReference>
<keyword evidence="5" id="KW-0808">Transferase</keyword>
<dbReference type="Pfam" id="PF00512">
    <property type="entry name" value="HisKA"/>
    <property type="match status" value="1"/>
</dbReference>
<dbReference type="InterPro" id="IPR013655">
    <property type="entry name" value="PAS_fold_3"/>
</dbReference>
<dbReference type="PANTHER" id="PTHR43304:SF1">
    <property type="entry name" value="PAC DOMAIN-CONTAINING PROTEIN"/>
    <property type="match status" value="1"/>
</dbReference>
<keyword evidence="6" id="KW-0547">Nucleotide-binding</keyword>
<dbReference type="InterPro" id="IPR013767">
    <property type="entry name" value="PAS_fold"/>
</dbReference>
<evidence type="ECO:0000256" key="3">
    <source>
        <dbReference type="ARBA" id="ARBA00012438"/>
    </source>
</evidence>
<dbReference type="PANTHER" id="PTHR43304">
    <property type="entry name" value="PHYTOCHROME-LIKE PROTEIN CPH1"/>
    <property type="match status" value="1"/>
</dbReference>
<evidence type="ECO:0000259" key="12">
    <source>
        <dbReference type="PROSITE" id="PS50109"/>
    </source>
</evidence>
<dbReference type="InterPro" id="IPR003594">
    <property type="entry name" value="HATPase_dom"/>
</dbReference>
<feature type="domain" description="PAS" evidence="13">
    <location>
        <begin position="762"/>
        <end position="834"/>
    </location>
</feature>
<evidence type="ECO:0000256" key="10">
    <source>
        <dbReference type="ARBA" id="ARBA00070616"/>
    </source>
</evidence>
<dbReference type="SUPFAM" id="SSF47384">
    <property type="entry name" value="Homodimeric domain of signal transducing histidine kinase"/>
    <property type="match status" value="1"/>
</dbReference>
<dbReference type="FunFam" id="3.30.450.20:FF:000060">
    <property type="entry name" value="Sensor protein FixL"/>
    <property type="match status" value="1"/>
</dbReference>
<dbReference type="SMART" id="SM00091">
    <property type="entry name" value="PAS"/>
    <property type="match status" value="6"/>
</dbReference>
<dbReference type="EMBL" id="NHRY01000252">
    <property type="protein sequence ID" value="PPQ27904.1"/>
    <property type="molecule type" value="Genomic_DNA"/>
</dbReference>
<dbReference type="Pfam" id="PF00989">
    <property type="entry name" value="PAS"/>
    <property type="match status" value="1"/>
</dbReference>
<comment type="function">
    <text evidence="9">Putative oxygen sensor; modulates the activity of FixJ, a transcriptional activator of nitrogen fixation fixK gene. FixL probably acts as a kinase that phosphorylates FixJ.</text>
</comment>
<dbReference type="InterPro" id="IPR000014">
    <property type="entry name" value="PAS"/>
</dbReference>
<evidence type="ECO:0000256" key="7">
    <source>
        <dbReference type="ARBA" id="ARBA00022777"/>
    </source>
</evidence>
<dbReference type="InterPro" id="IPR003660">
    <property type="entry name" value="HAMP_dom"/>
</dbReference>
<feature type="domain" description="PAS" evidence="13">
    <location>
        <begin position="886"/>
        <end position="957"/>
    </location>
</feature>
<dbReference type="GO" id="GO:0016020">
    <property type="term" value="C:membrane"/>
    <property type="evidence" value="ECO:0007669"/>
    <property type="project" value="UniProtKB-SubCell"/>
</dbReference>
<keyword evidence="4" id="KW-0597">Phosphoprotein</keyword>
<dbReference type="GO" id="GO:0006355">
    <property type="term" value="P:regulation of DNA-templated transcription"/>
    <property type="evidence" value="ECO:0007669"/>
    <property type="project" value="InterPro"/>
</dbReference>
<feature type="domain" description="PAC" evidence="14">
    <location>
        <begin position="579"/>
        <end position="632"/>
    </location>
</feature>
<evidence type="ECO:0000256" key="2">
    <source>
        <dbReference type="ARBA" id="ARBA00004370"/>
    </source>
</evidence>
<evidence type="ECO:0000256" key="5">
    <source>
        <dbReference type="ARBA" id="ARBA00022679"/>
    </source>
</evidence>
<dbReference type="PROSITE" id="PS50885">
    <property type="entry name" value="HAMP"/>
    <property type="match status" value="1"/>
</dbReference>
<dbReference type="InterPro" id="IPR013656">
    <property type="entry name" value="PAS_4"/>
</dbReference>
<accession>A0A2S6MZV4</accession>
<dbReference type="PROSITE" id="PS50112">
    <property type="entry name" value="PAS"/>
    <property type="match status" value="3"/>
</dbReference>
<evidence type="ECO:0000259" key="14">
    <source>
        <dbReference type="PROSITE" id="PS50113"/>
    </source>
</evidence>
<keyword evidence="11" id="KW-0812">Transmembrane</keyword>
<dbReference type="Gene3D" id="6.10.250.2580">
    <property type="match status" value="1"/>
</dbReference>
<dbReference type="Pfam" id="PF08447">
    <property type="entry name" value="PAS_3"/>
    <property type="match status" value="1"/>
</dbReference>
<dbReference type="InterPro" id="IPR036890">
    <property type="entry name" value="HATPase_C_sf"/>
</dbReference>
<evidence type="ECO:0000256" key="6">
    <source>
        <dbReference type="ARBA" id="ARBA00022741"/>
    </source>
</evidence>
<dbReference type="Gene3D" id="3.30.450.20">
    <property type="entry name" value="PAS domain"/>
    <property type="match status" value="6"/>
</dbReference>
<feature type="domain" description="Histidine kinase" evidence="12">
    <location>
        <begin position="1161"/>
        <end position="1395"/>
    </location>
</feature>
<comment type="catalytic activity">
    <reaction evidence="1">
        <text>ATP + protein L-histidine = ADP + protein N-phospho-L-histidine.</text>
        <dbReference type="EC" id="2.7.13.3"/>
    </reaction>
</comment>
<dbReference type="PROSITE" id="PS50109">
    <property type="entry name" value="HIS_KIN"/>
    <property type="match status" value="1"/>
</dbReference>
<dbReference type="InterPro" id="IPR000700">
    <property type="entry name" value="PAS-assoc_C"/>
</dbReference>
<gene>
    <name evidence="16" type="ORF">CCS01_26220</name>
</gene>
<dbReference type="Proteomes" id="UP000239724">
    <property type="component" value="Unassembled WGS sequence"/>
</dbReference>
<reference evidence="16 17" key="1">
    <citation type="journal article" date="2018" name="Arch. Microbiol.">
        <title>New insights into the metabolic potential of the phototrophic purple bacterium Rhodopila globiformis DSM 161(T) from its draft genome sequence and evidence for a vanadium-dependent nitrogenase.</title>
        <authorList>
            <person name="Imhoff J.F."/>
            <person name="Rahn T."/>
            <person name="Kunzel S."/>
            <person name="Neulinger S.C."/>
        </authorList>
    </citation>
    <scope>NUCLEOTIDE SEQUENCE [LARGE SCALE GENOMIC DNA]</scope>
    <source>
        <strain evidence="16 17">DSM 161</strain>
    </source>
</reference>
<dbReference type="InterPro" id="IPR036097">
    <property type="entry name" value="HisK_dim/P_sf"/>
</dbReference>
<dbReference type="InterPro" id="IPR003661">
    <property type="entry name" value="HisK_dim/P_dom"/>
</dbReference>
<feature type="domain" description="PAS" evidence="13">
    <location>
        <begin position="1014"/>
        <end position="1084"/>
    </location>
</feature>
<dbReference type="GO" id="GO:0005524">
    <property type="term" value="F:ATP binding"/>
    <property type="evidence" value="ECO:0007669"/>
    <property type="project" value="UniProtKB-KW"/>
</dbReference>
<feature type="domain" description="PAC" evidence="14">
    <location>
        <begin position="960"/>
        <end position="1013"/>
    </location>
</feature>
<dbReference type="CDD" id="cd00130">
    <property type="entry name" value="PAS"/>
    <property type="match status" value="5"/>
</dbReference>
<dbReference type="GO" id="GO:0000155">
    <property type="term" value="F:phosphorelay sensor kinase activity"/>
    <property type="evidence" value="ECO:0007669"/>
    <property type="project" value="InterPro"/>
</dbReference>
<comment type="caution">
    <text evidence="16">The sequence shown here is derived from an EMBL/GenBank/DDBJ whole genome shotgun (WGS) entry which is preliminary data.</text>
</comment>
<dbReference type="Gene3D" id="6.10.340.10">
    <property type="match status" value="1"/>
</dbReference>
<name>A0A2S6MZV4_RHOGL</name>
<dbReference type="InterPro" id="IPR052162">
    <property type="entry name" value="Sensor_kinase/Photoreceptor"/>
</dbReference>
<dbReference type="SMART" id="SM00388">
    <property type="entry name" value="HisKA"/>
    <property type="match status" value="1"/>
</dbReference>
<feature type="domain" description="PAC" evidence="14">
    <location>
        <begin position="709"/>
        <end position="761"/>
    </location>
</feature>
<dbReference type="NCBIfam" id="TIGR00229">
    <property type="entry name" value="sensory_box"/>
    <property type="match status" value="5"/>
</dbReference>
<comment type="subcellular location">
    <subcellularLocation>
        <location evidence="2">Membrane</location>
    </subcellularLocation>
</comment>
<keyword evidence="17" id="KW-1185">Reference proteome</keyword>
<dbReference type="InterPro" id="IPR004358">
    <property type="entry name" value="Sig_transdc_His_kin-like_C"/>
</dbReference>
<dbReference type="Pfam" id="PF13188">
    <property type="entry name" value="PAS_8"/>
    <property type="match status" value="1"/>
</dbReference>
<dbReference type="Pfam" id="PF08448">
    <property type="entry name" value="PAS_4"/>
    <property type="match status" value="3"/>
</dbReference>
<evidence type="ECO:0000256" key="4">
    <source>
        <dbReference type="ARBA" id="ARBA00022553"/>
    </source>
</evidence>
<organism evidence="16 17">
    <name type="scientific">Rhodopila globiformis</name>
    <name type="common">Rhodopseudomonas globiformis</name>
    <dbReference type="NCBI Taxonomy" id="1071"/>
    <lineage>
        <taxon>Bacteria</taxon>
        <taxon>Pseudomonadati</taxon>
        <taxon>Pseudomonadota</taxon>
        <taxon>Alphaproteobacteria</taxon>
        <taxon>Acetobacterales</taxon>
        <taxon>Acetobacteraceae</taxon>
        <taxon>Rhodopila</taxon>
    </lineage>
</organism>
<dbReference type="EC" id="2.7.13.3" evidence="3"/>
<evidence type="ECO:0000313" key="17">
    <source>
        <dbReference type="Proteomes" id="UP000239724"/>
    </source>
</evidence>
<protein>
    <recommendedName>
        <fullName evidence="10">Sensor protein FixL</fullName>
        <ecNumber evidence="3">2.7.13.3</ecNumber>
    </recommendedName>
</protein>
<dbReference type="InterPro" id="IPR001610">
    <property type="entry name" value="PAC"/>
</dbReference>
<evidence type="ECO:0000259" key="13">
    <source>
        <dbReference type="PROSITE" id="PS50112"/>
    </source>
</evidence>
<dbReference type="SMART" id="SM00387">
    <property type="entry name" value="HATPase_c"/>
    <property type="match status" value="1"/>
</dbReference>
<dbReference type="Gene3D" id="3.30.565.10">
    <property type="entry name" value="Histidine kinase-like ATPase, C-terminal domain"/>
    <property type="match status" value="1"/>
</dbReference>
<evidence type="ECO:0000256" key="8">
    <source>
        <dbReference type="ARBA" id="ARBA00022840"/>
    </source>
</evidence>
<dbReference type="SMART" id="SM00086">
    <property type="entry name" value="PAC"/>
    <property type="match status" value="6"/>
</dbReference>